<sequence>MDEYEKHADAETKLQAAGKYQFLKNTLQIVISVAFLSIFLSHSSGFAYSLFPHSFHVYFSTFLFSFFTHTLERKYMFLICNGILAFIAKTSISSLSTSSASLTETKALEVDGGEYDIHRLPSVAEEHEDICRDEVEARREYENGSLSEEEEEEGGGEESEASVVVEDDVDGGEEDKEKEEQWSAAKQEEVPISISTEELNRKIEEFIRKMKEEIRIEAQQQQMIASN</sequence>
<name>A0A9W7LRG9_HIBTR</name>
<evidence type="ECO:0000256" key="2">
    <source>
        <dbReference type="SAM" id="Phobius"/>
    </source>
</evidence>
<gene>
    <name evidence="3" type="ORF">HRI_000935800</name>
</gene>
<feature type="transmembrane region" description="Helical" evidence="2">
    <location>
        <begin position="22"/>
        <end position="40"/>
    </location>
</feature>
<evidence type="ECO:0000313" key="4">
    <source>
        <dbReference type="Proteomes" id="UP001165190"/>
    </source>
</evidence>
<organism evidence="3 4">
    <name type="scientific">Hibiscus trionum</name>
    <name type="common">Flower of an hour</name>
    <dbReference type="NCBI Taxonomy" id="183268"/>
    <lineage>
        <taxon>Eukaryota</taxon>
        <taxon>Viridiplantae</taxon>
        <taxon>Streptophyta</taxon>
        <taxon>Embryophyta</taxon>
        <taxon>Tracheophyta</taxon>
        <taxon>Spermatophyta</taxon>
        <taxon>Magnoliopsida</taxon>
        <taxon>eudicotyledons</taxon>
        <taxon>Gunneridae</taxon>
        <taxon>Pentapetalae</taxon>
        <taxon>rosids</taxon>
        <taxon>malvids</taxon>
        <taxon>Malvales</taxon>
        <taxon>Malvaceae</taxon>
        <taxon>Malvoideae</taxon>
        <taxon>Hibiscus</taxon>
    </lineage>
</organism>
<feature type="compositionally biased region" description="Basic and acidic residues" evidence="1">
    <location>
        <begin position="178"/>
        <end position="189"/>
    </location>
</feature>
<protein>
    <submittedName>
        <fullName evidence="3">Uncharacterized protein</fullName>
    </submittedName>
</protein>
<dbReference type="Proteomes" id="UP001165190">
    <property type="component" value="Unassembled WGS sequence"/>
</dbReference>
<comment type="caution">
    <text evidence="3">The sequence shown here is derived from an EMBL/GenBank/DDBJ whole genome shotgun (WGS) entry which is preliminary data.</text>
</comment>
<dbReference type="OrthoDB" id="1303733at2759"/>
<dbReference type="AlphaFoldDB" id="A0A9W7LRG9"/>
<dbReference type="PANTHER" id="PTHR34947:SF4">
    <property type="entry name" value="TRANSMEMBRANE PROTEIN"/>
    <property type="match status" value="1"/>
</dbReference>
<evidence type="ECO:0000256" key="1">
    <source>
        <dbReference type="SAM" id="MobiDB-lite"/>
    </source>
</evidence>
<proteinExistence type="predicted"/>
<keyword evidence="2" id="KW-0812">Transmembrane</keyword>
<feature type="region of interest" description="Disordered" evidence="1">
    <location>
        <begin position="139"/>
        <end position="193"/>
    </location>
</feature>
<keyword evidence="2" id="KW-0472">Membrane</keyword>
<keyword evidence="2" id="KW-1133">Transmembrane helix</keyword>
<feature type="compositionally biased region" description="Acidic residues" evidence="1">
    <location>
        <begin position="147"/>
        <end position="177"/>
    </location>
</feature>
<evidence type="ECO:0000313" key="3">
    <source>
        <dbReference type="EMBL" id="GMI72665.1"/>
    </source>
</evidence>
<keyword evidence="4" id="KW-1185">Reference proteome</keyword>
<dbReference type="PANTHER" id="PTHR34947">
    <property type="entry name" value="TRANSMEMBRANE PROTEIN"/>
    <property type="match status" value="1"/>
</dbReference>
<feature type="transmembrane region" description="Helical" evidence="2">
    <location>
        <begin position="75"/>
        <end position="92"/>
    </location>
</feature>
<dbReference type="EMBL" id="BSYR01000010">
    <property type="protein sequence ID" value="GMI72665.1"/>
    <property type="molecule type" value="Genomic_DNA"/>
</dbReference>
<accession>A0A9W7LRG9</accession>
<reference evidence="3" key="1">
    <citation type="submission" date="2023-05" db="EMBL/GenBank/DDBJ databases">
        <title>Genome and transcriptome analyses reveal genes involved in the formation of fine ridges on petal epidermal cells in Hibiscus trionum.</title>
        <authorList>
            <person name="Koshimizu S."/>
            <person name="Masuda S."/>
            <person name="Ishii T."/>
            <person name="Shirasu K."/>
            <person name="Hoshino A."/>
            <person name="Arita M."/>
        </authorList>
    </citation>
    <scope>NUCLEOTIDE SEQUENCE</scope>
    <source>
        <strain evidence="3">Hamamatsu line</strain>
    </source>
</reference>